<dbReference type="RefSeq" id="WP_409551981.1">
    <property type="nucleotide sequence ID" value="NZ_JBKBDE010000010.1"/>
</dbReference>
<sequence>MAQRPRERNNLMVAPSELHRNGIELNPAIVGDGIWPKPSPTRPVSTSDEIASAVKKLTIAREAHRIVKEQHARELLAANQDSAVDGASFLDTQLSNDCVWGSGNFAPWATNQGFMMFADDGAGKSSLIQQIVFARLALRDASVLGSPVAQDERPILYLALDRPIQIQRSMMRMVDSTNPKHRKVLSSKLVVWDKPLPFDCDEDPELFAQWCVETCKSVCGSEPGLIVGDSVKDMVSSCKEDVAGMGFNKTVQHLVSSGIEFGCCHHNRKEHALNKQPRKLADVYGSRFLTAGLGSVLNIWKLDNGHRELTQLKAPYGNPINPTVYQDDYSTGVSQPRERADEINTLALALVSAGVNGLTDPEAVMAVFQIAAKHHEYKAHRQKIWRLMKKLKYEATSDPFERTPGVRDGTPAQIWRARSADYEQLSDPKPHQPAPLARTESKARAPGRAKAKARRDKLCEIVAEIDGQIKDLDDSNA</sequence>
<comment type="caution">
    <text evidence="2">The sequence shown here is derived from an EMBL/GenBank/DDBJ whole genome shotgun (WGS) entry which is preliminary data.</text>
</comment>
<accession>A0ABW9M219</accession>
<keyword evidence="3" id="KW-1185">Reference proteome</keyword>
<dbReference type="InterPro" id="IPR027417">
    <property type="entry name" value="P-loop_NTPase"/>
</dbReference>
<evidence type="ECO:0000313" key="2">
    <source>
        <dbReference type="EMBL" id="MFN6553759.1"/>
    </source>
</evidence>
<dbReference type="Gene3D" id="3.40.50.300">
    <property type="entry name" value="P-loop containing nucleotide triphosphate hydrolases"/>
    <property type="match status" value="1"/>
</dbReference>
<gene>
    <name evidence="2" type="ORF">ACK4CP_25440</name>
</gene>
<feature type="compositionally biased region" description="Basic residues" evidence="1">
    <location>
        <begin position="445"/>
        <end position="455"/>
    </location>
</feature>
<evidence type="ECO:0000313" key="3">
    <source>
        <dbReference type="Proteomes" id="UP001635817"/>
    </source>
</evidence>
<organism evidence="2 3">
    <name type="scientific">Mycolicibacterium septicum</name>
    <dbReference type="NCBI Taxonomy" id="98668"/>
    <lineage>
        <taxon>Bacteria</taxon>
        <taxon>Bacillati</taxon>
        <taxon>Actinomycetota</taxon>
        <taxon>Actinomycetes</taxon>
        <taxon>Mycobacteriales</taxon>
        <taxon>Mycobacteriaceae</taxon>
        <taxon>Mycolicibacterium</taxon>
    </lineage>
</organism>
<protein>
    <submittedName>
        <fullName evidence="2">AAA family ATPase</fullName>
    </submittedName>
</protein>
<proteinExistence type="predicted"/>
<name>A0ABW9M219_9MYCO</name>
<dbReference type="EMBL" id="JBKBDE010000010">
    <property type="protein sequence ID" value="MFN6553759.1"/>
    <property type="molecule type" value="Genomic_DNA"/>
</dbReference>
<dbReference type="Proteomes" id="UP001635817">
    <property type="component" value="Unassembled WGS sequence"/>
</dbReference>
<evidence type="ECO:0000256" key="1">
    <source>
        <dbReference type="SAM" id="MobiDB-lite"/>
    </source>
</evidence>
<dbReference type="Pfam" id="PF13481">
    <property type="entry name" value="AAA_25"/>
    <property type="match status" value="1"/>
</dbReference>
<dbReference type="SUPFAM" id="SSF52540">
    <property type="entry name" value="P-loop containing nucleoside triphosphate hydrolases"/>
    <property type="match status" value="1"/>
</dbReference>
<feature type="region of interest" description="Disordered" evidence="1">
    <location>
        <begin position="422"/>
        <end position="455"/>
    </location>
</feature>
<reference evidence="2 3" key="1">
    <citation type="submission" date="2024-12" db="EMBL/GenBank/DDBJ databases">
        <title>The coexistence of Mycolicibacterium septicum and Mycolicibacterium nivoides in clinical samples.</title>
        <authorList>
            <person name="Wang C."/>
            <person name="Feng Y."/>
            <person name="Zong Z."/>
        </authorList>
    </citation>
    <scope>NUCLEOTIDE SEQUENCE [LARGE SCALE GENOMIC DNA]</scope>
    <source>
        <strain evidence="2 3">120310</strain>
    </source>
</reference>